<evidence type="ECO:0008006" key="11">
    <source>
        <dbReference type="Google" id="ProtNLM"/>
    </source>
</evidence>
<dbReference type="GO" id="GO:0005886">
    <property type="term" value="C:plasma membrane"/>
    <property type="evidence" value="ECO:0007669"/>
    <property type="project" value="UniProtKB-SubCell"/>
</dbReference>
<protein>
    <recommendedName>
        <fullName evidence="11">C4-dicarboxylate transporter</fullName>
    </recommendedName>
</protein>
<organism evidence="9 10">
    <name type="scientific">Streptomyces silvensis</name>
    <dbReference type="NCBI Taxonomy" id="1765722"/>
    <lineage>
        <taxon>Bacteria</taxon>
        <taxon>Bacillati</taxon>
        <taxon>Actinomycetota</taxon>
        <taxon>Actinomycetes</taxon>
        <taxon>Kitasatosporales</taxon>
        <taxon>Streptomycetaceae</taxon>
        <taxon>Streptomyces</taxon>
    </lineage>
</organism>
<evidence type="ECO:0000313" key="9">
    <source>
        <dbReference type="EMBL" id="KUF18098.1"/>
    </source>
</evidence>
<dbReference type="Pfam" id="PF03595">
    <property type="entry name" value="SLAC1"/>
    <property type="match status" value="1"/>
</dbReference>
<dbReference type="CDD" id="cd09319">
    <property type="entry name" value="TDT_like_1"/>
    <property type="match status" value="1"/>
</dbReference>
<gene>
    <name evidence="9" type="ORF">AT728_20995</name>
</gene>
<keyword evidence="6 8" id="KW-1133">Transmembrane helix</keyword>
<feature type="transmembrane region" description="Helical" evidence="8">
    <location>
        <begin position="183"/>
        <end position="203"/>
    </location>
</feature>
<keyword evidence="10" id="KW-1185">Reference proteome</keyword>
<dbReference type="OrthoDB" id="958273at2"/>
<dbReference type="GO" id="GO:0000319">
    <property type="term" value="F:sulfite transmembrane transporter activity"/>
    <property type="evidence" value="ECO:0007669"/>
    <property type="project" value="TreeGrafter"/>
</dbReference>
<evidence type="ECO:0000256" key="6">
    <source>
        <dbReference type="ARBA" id="ARBA00022989"/>
    </source>
</evidence>
<keyword evidence="7 8" id="KW-0472">Membrane</keyword>
<keyword evidence="3" id="KW-0813">Transport</keyword>
<dbReference type="PANTHER" id="PTHR31686">
    <property type="match status" value="1"/>
</dbReference>
<feature type="transmembrane region" description="Helical" evidence="8">
    <location>
        <begin position="249"/>
        <end position="268"/>
    </location>
</feature>
<keyword evidence="4" id="KW-1003">Cell membrane</keyword>
<keyword evidence="5 8" id="KW-0812">Transmembrane</keyword>
<dbReference type="InterPro" id="IPR004695">
    <property type="entry name" value="SLAC1/Mae1/Ssu1/TehA"/>
</dbReference>
<evidence type="ECO:0000256" key="1">
    <source>
        <dbReference type="ARBA" id="ARBA00004651"/>
    </source>
</evidence>
<comment type="similarity">
    <text evidence="2">Belongs to the tellurite-resistance/dicarboxylate transporter (TDT) family.</text>
</comment>
<feature type="transmembrane region" description="Helical" evidence="8">
    <location>
        <begin position="215"/>
        <end position="237"/>
    </location>
</feature>
<comment type="subcellular location">
    <subcellularLocation>
        <location evidence="1">Cell membrane</location>
        <topology evidence="1">Multi-pass membrane protein</topology>
    </subcellularLocation>
</comment>
<sequence length="316" mass="33400">MATGIVSRALTGTGAHRLSQLLLGGACLLYGVLFAATVTKAARYPDRLASELRDPAKVFGHFTFVAASGVLAARLTGGPARHAGWVLLTLAAAVWPLLAACVVRNLRTDRRAAAERADGTWFLLTVGLQSVVIALTGQRPGAMSTFVGLLLWCAGVVLYTVTLAAIVRRLLRHPPGPARFTPVYWVTMGAVAITILAGTRLLARPDVPRGPPHDLLAGSVLALWVWATALIPVLLAAGVWRHLRHRVPLAYESALWCVVFPAGMYATATARFAAVQHLGALASATAPLAWAATAAWLAVQTRYVTSRLRWSGGAGA</sequence>
<evidence type="ECO:0000313" key="10">
    <source>
        <dbReference type="Proteomes" id="UP000054804"/>
    </source>
</evidence>
<proteinExistence type="inferred from homology"/>
<dbReference type="InterPro" id="IPR051629">
    <property type="entry name" value="Sulfite_efflux_TDT"/>
</dbReference>
<evidence type="ECO:0000256" key="4">
    <source>
        <dbReference type="ARBA" id="ARBA00022475"/>
    </source>
</evidence>
<name>A0A0W7X5W9_9ACTN</name>
<dbReference type="Gene3D" id="1.50.10.150">
    <property type="entry name" value="Voltage-dependent anion channel"/>
    <property type="match status" value="1"/>
</dbReference>
<evidence type="ECO:0000256" key="8">
    <source>
        <dbReference type="SAM" id="Phobius"/>
    </source>
</evidence>
<dbReference type="EMBL" id="LOCL01000032">
    <property type="protein sequence ID" value="KUF18098.1"/>
    <property type="molecule type" value="Genomic_DNA"/>
</dbReference>
<feature type="transmembrane region" description="Helical" evidence="8">
    <location>
        <begin position="149"/>
        <end position="171"/>
    </location>
</feature>
<evidence type="ECO:0000256" key="7">
    <source>
        <dbReference type="ARBA" id="ARBA00023136"/>
    </source>
</evidence>
<dbReference type="PANTHER" id="PTHR31686:SF1">
    <property type="entry name" value="SULFITE EFFLUX PUMP SSU1"/>
    <property type="match status" value="1"/>
</dbReference>
<feature type="transmembrane region" description="Helical" evidence="8">
    <location>
        <begin position="118"/>
        <end position="137"/>
    </location>
</feature>
<dbReference type="STRING" id="1765722.AT728_20995"/>
<reference evidence="9 10" key="1">
    <citation type="submission" date="2015-12" db="EMBL/GenBank/DDBJ databases">
        <title>Draft genome sequence of Streptomyces silvensis ATCC 53525, a producer of novel hormone antagonists.</title>
        <authorList>
            <person name="Johnston C.W."/>
            <person name="Li Y."/>
            <person name="Magarvey N.A."/>
        </authorList>
    </citation>
    <scope>NUCLEOTIDE SEQUENCE [LARGE SCALE GENOMIC DNA]</scope>
    <source>
        <strain evidence="9 10">ATCC 53525</strain>
    </source>
</reference>
<evidence type="ECO:0000256" key="2">
    <source>
        <dbReference type="ARBA" id="ARBA00008566"/>
    </source>
</evidence>
<comment type="caution">
    <text evidence="9">The sequence shown here is derived from an EMBL/GenBank/DDBJ whole genome shotgun (WGS) entry which is preliminary data.</text>
</comment>
<dbReference type="AlphaFoldDB" id="A0A0W7X5W9"/>
<feature type="transmembrane region" description="Helical" evidence="8">
    <location>
        <begin position="280"/>
        <end position="299"/>
    </location>
</feature>
<feature type="transmembrane region" description="Helical" evidence="8">
    <location>
        <begin position="83"/>
        <end position="106"/>
    </location>
</feature>
<evidence type="ECO:0000256" key="3">
    <source>
        <dbReference type="ARBA" id="ARBA00022448"/>
    </source>
</evidence>
<accession>A0A0W7X5W9</accession>
<evidence type="ECO:0000256" key="5">
    <source>
        <dbReference type="ARBA" id="ARBA00022692"/>
    </source>
</evidence>
<dbReference type="Proteomes" id="UP000054804">
    <property type="component" value="Unassembled WGS sequence"/>
</dbReference>
<feature type="transmembrane region" description="Helical" evidence="8">
    <location>
        <begin position="20"/>
        <end position="38"/>
    </location>
</feature>
<dbReference type="InterPro" id="IPR038665">
    <property type="entry name" value="Voltage-dep_anion_channel_sf"/>
</dbReference>
<dbReference type="RefSeq" id="WP_058847876.1">
    <property type="nucleotide sequence ID" value="NZ_LOCL01000032.1"/>
</dbReference>